<dbReference type="EC" id="2.1.1.100" evidence="5"/>
<dbReference type="PANTHER" id="PTHR12714:SF9">
    <property type="entry name" value="PROTEIN-S-ISOPRENYLCYSTEINE O-METHYLTRANSFERASE"/>
    <property type="match status" value="1"/>
</dbReference>
<gene>
    <name evidence="6" type="ORF">SODALDRAFT_330526</name>
</gene>
<sequence>MSLQQVSLSAAIAASTIGTCIALSPPNAEDNMNNADHPPDLMHWLRITHKFTIRAILAPFTLLSLHTSALAYHHPNIPLHLLRRAAENHNLNESLLTWSPRTAIPLALILCAGIPLRLVPYSTLGTNFTFTLTKPDRLTTSGIYRYVQHPSYTGLAILVLSNAALLLRPDGALSSWLPGGWCLAIREWQWGLVSVALALMAGGISARVKQEERLLKSAFGGEWERWHAKTARFIPWVLSV</sequence>
<dbReference type="RefSeq" id="XP_028468601.1">
    <property type="nucleotide sequence ID" value="XM_028611219.1"/>
</dbReference>
<evidence type="ECO:0000256" key="4">
    <source>
        <dbReference type="ARBA" id="ARBA00023136"/>
    </source>
</evidence>
<dbReference type="Proteomes" id="UP000272025">
    <property type="component" value="Unassembled WGS sequence"/>
</dbReference>
<dbReference type="Pfam" id="PF04140">
    <property type="entry name" value="ICMT"/>
    <property type="match status" value="1"/>
</dbReference>
<evidence type="ECO:0000256" key="2">
    <source>
        <dbReference type="ARBA" id="ARBA00022692"/>
    </source>
</evidence>
<proteinExistence type="inferred from homology"/>
<protein>
    <recommendedName>
        <fullName evidence="5">Protein-S-isoprenylcysteine O-methyltransferase</fullName>
        <ecNumber evidence="5">2.1.1.100</ecNumber>
    </recommendedName>
</protein>
<dbReference type="GO" id="GO:0004671">
    <property type="term" value="F:protein C-terminal S-isoprenylcysteine carboxyl O-methyltransferase activity"/>
    <property type="evidence" value="ECO:0007669"/>
    <property type="project" value="UniProtKB-EC"/>
</dbReference>
<dbReference type="InterPro" id="IPR007269">
    <property type="entry name" value="ICMT_MeTrfase"/>
</dbReference>
<dbReference type="PANTHER" id="PTHR12714">
    <property type="entry name" value="PROTEIN-S ISOPRENYLCYSTEINE O-METHYLTRANSFERASE"/>
    <property type="match status" value="1"/>
</dbReference>
<evidence type="ECO:0000256" key="1">
    <source>
        <dbReference type="ARBA" id="ARBA00004141"/>
    </source>
</evidence>
<dbReference type="EMBL" id="ML119052">
    <property type="protein sequence ID" value="ROT40795.1"/>
    <property type="molecule type" value="Genomic_DNA"/>
</dbReference>
<evidence type="ECO:0000256" key="3">
    <source>
        <dbReference type="ARBA" id="ARBA00022989"/>
    </source>
</evidence>
<dbReference type="GO" id="GO:0032259">
    <property type="term" value="P:methylation"/>
    <property type="evidence" value="ECO:0007669"/>
    <property type="project" value="UniProtKB-KW"/>
</dbReference>
<keyword evidence="7" id="KW-1185">Reference proteome</keyword>
<dbReference type="AlphaFoldDB" id="A0A3N2Q2F0"/>
<accession>A0A3N2Q2F0</accession>
<keyword evidence="2" id="KW-0812">Transmembrane</keyword>
<dbReference type="Gene3D" id="1.20.120.1630">
    <property type="match status" value="1"/>
</dbReference>
<keyword evidence="5" id="KW-0949">S-adenosyl-L-methionine</keyword>
<dbReference type="GeneID" id="39579697"/>
<keyword evidence="3" id="KW-1133">Transmembrane helix</keyword>
<keyword evidence="5" id="KW-0808">Transferase</keyword>
<dbReference type="OrthoDB" id="422086at2759"/>
<evidence type="ECO:0000313" key="6">
    <source>
        <dbReference type="EMBL" id="ROT40795.1"/>
    </source>
</evidence>
<evidence type="ECO:0000256" key="5">
    <source>
        <dbReference type="RuleBase" id="RU362022"/>
    </source>
</evidence>
<keyword evidence="5" id="KW-0256">Endoplasmic reticulum</keyword>
<keyword evidence="4" id="KW-0472">Membrane</keyword>
<comment type="similarity">
    <text evidence="5">Belongs to the class VI-like SAM-binding methyltransferase superfamily. Isoprenylcysteine carboxyl methyltransferase family.</text>
</comment>
<dbReference type="GO" id="GO:0005789">
    <property type="term" value="C:endoplasmic reticulum membrane"/>
    <property type="evidence" value="ECO:0007669"/>
    <property type="project" value="UniProtKB-SubCell"/>
</dbReference>
<reference evidence="6 7" key="1">
    <citation type="journal article" date="2018" name="Mol. Ecol.">
        <title>The obligate alkalophilic soda-lake fungus Sodiomyces alkalinus has shifted to a protein diet.</title>
        <authorList>
            <person name="Grum-Grzhimaylo A.A."/>
            <person name="Falkoski D.L."/>
            <person name="van den Heuvel J."/>
            <person name="Valero-Jimenez C.A."/>
            <person name="Min B."/>
            <person name="Choi I.G."/>
            <person name="Lipzen A."/>
            <person name="Daum C.G."/>
            <person name="Aanen D.K."/>
            <person name="Tsang A."/>
            <person name="Henrissat B."/>
            <person name="Bilanenko E.N."/>
            <person name="de Vries R.P."/>
            <person name="van Kan J.A.L."/>
            <person name="Grigoriev I.V."/>
            <person name="Debets A.J.M."/>
        </authorList>
    </citation>
    <scope>NUCLEOTIDE SEQUENCE [LARGE SCALE GENOMIC DNA]</scope>
    <source>
        <strain evidence="6 7">F11</strain>
    </source>
</reference>
<keyword evidence="5" id="KW-0489">Methyltransferase</keyword>
<comment type="subcellular location">
    <subcellularLocation>
        <location evidence="5">Endoplasmic reticulum membrane</location>
        <topology evidence="5">Multi-pass membrane protein</topology>
    </subcellularLocation>
    <subcellularLocation>
        <location evidence="1">Membrane</location>
        <topology evidence="1">Multi-pass membrane protein</topology>
    </subcellularLocation>
</comment>
<name>A0A3N2Q2F0_SODAK</name>
<comment type="catalytic activity">
    <reaction evidence="5">
        <text>[protein]-C-terminal S-[(2E,6E)-farnesyl]-L-cysteine + S-adenosyl-L-methionine = [protein]-C-terminal S-[(2E,6E)-farnesyl]-L-cysteine methyl ester + S-adenosyl-L-homocysteine</text>
        <dbReference type="Rhea" id="RHEA:21672"/>
        <dbReference type="Rhea" id="RHEA-COMP:12125"/>
        <dbReference type="Rhea" id="RHEA-COMP:12126"/>
        <dbReference type="ChEBI" id="CHEBI:57856"/>
        <dbReference type="ChEBI" id="CHEBI:59789"/>
        <dbReference type="ChEBI" id="CHEBI:90510"/>
        <dbReference type="ChEBI" id="CHEBI:90511"/>
        <dbReference type="EC" id="2.1.1.100"/>
    </reaction>
</comment>
<organism evidence="6 7">
    <name type="scientific">Sodiomyces alkalinus (strain CBS 110278 / VKM F-3762 / F11)</name>
    <name type="common">Alkaliphilic filamentous fungus</name>
    <dbReference type="NCBI Taxonomy" id="1314773"/>
    <lineage>
        <taxon>Eukaryota</taxon>
        <taxon>Fungi</taxon>
        <taxon>Dikarya</taxon>
        <taxon>Ascomycota</taxon>
        <taxon>Pezizomycotina</taxon>
        <taxon>Sordariomycetes</taxon>
        <taxon>Hypocreomycetidae</taxon>
        <taxon>Glomerellales</taxon>
        <taxon>Plectosphaerellaceae</taxon>
        <taxon>Sodiomyces</taxon>
    </lineage>
</organism>
<dbReference type="STRING" id="1314773.A0A3N2Q2F0"/>
<evidence type="ECO:0000313" key="7">
    <source>
        <dbReference type="Proteomes" id="UP000272025"/>
    </source>
</evidence>